<dbReference type="PRINTS" id="PR00700">
    <property type="entry name" value="PRTYPHPHTASE"/>
</dbReference>
<dbReference type="Gene3D" id="3.90.190.10">
    <property type="entry name" value="Protein tyrosine phosphatase superfamily"/>
    <property type="match status" value="1"/>
</dbReference>
<dbReference type="InterPro" id="IPR016130">
    <property type="entry name" value="Tyr_Pase_AS"/>
</dbReference>
<organism evidence="18 19">
    <name type="scientific">Cynoglossus semilaevis</name>
    <name type="common">Tongue sole</name>
    <dbReference type="NCBI Taxonomy" id="244447"/>
    <lineage>
        <taxon>Eukaryota</taxon>
        <taxon>Metazoa</taxon>
        <taxon>Chordata</taxon>
        <taxon>Craniata</taxon>
        <taxon>Vertebrata</taxon>
        <taxon>Euteleostomi</taxon>
        <taxon>Actinopterygii</taxon>
        <taxon>Neopterygii</taxon>
        <taxon>Teleostei</taxon>
        <taxon>Neoteleostei</taxon>
        <taxon>Acanthomorphata</taxon>
        <taxon>Carangaria</taxon>
        <taxon>Pleuronectiformes</taxon>
        <taxon>Pleuronectoidei</taxon>
        <taxon>Cynoglossidae</taxon>
        <taxon>Cynoglossinae</taxon>
        <taxon>Cynoglossus</taxon>
    </lineage>
</organism>
<dbReference type="PROSITE" id="PS50056">
    <property type="entry name" value="TYR_PHOSPHATASE_2"/>
    <property type="match status" value="1"/>
</dbReference>
<feature type="region of interest" description="Disordered" evidence="13">
    <location>
        <begin position="166"/>
        <end position="185"/>
    </location>
</feature>
<dbReference type="Proteomes" id="UP000265120">
    <property type="component" value="Chromosome 16"/>
</dbReference>
<feature type="chain" id="PRO_5018030300" evidence="15">
    <location>
        <begin position="23"/>
        <end position="955"/>
    </location>
</feature>
<dbReference type="Pfam" id="PF11548">
    <property type="entry name" value="Receptor_IA-2"/>
    <property type="match status" value="1"/>
</dbReference>
<dbReference type="FunFam" id="3.90.190.10:FF:000017">
    <property type="entry name" value="receptor-type tyrosine-protein phosphatase-like N isoform X2"/>
    <property type="match status" value="1"/>
</dbReference>
<dbReference type="SMART" id="SM00404">
    <property type="entry name" value="PTPc_motif"/>
    <property type="match status" value="1"/>
</dbReference>
<evidence type="ECO:0000256" key="6">
    <source>
        <dbReference type="ARBA" id="ARBA00023018"/>
    </source>
</evidence>
<keyword evidence="6" id="KW-0770">Synapse</keyword>
<dbReference type="InterPro" id="IPR000242">
    <property type="entry name" value="PTP_cat"/>
</dbReference>
<evidence type="ECO:0000259" key="17">
    <source>
        <dbReference type="PROSITE" id="PS50056"/>
    </source>
</evidence>
<evidence type="ECO:0000256" key="12">
    <source>
        <dbReference type="ARBA" id="ARBA00034103"/>
    </source>
</evidence>
<dbReference type="SMART" id="SM00194">
    <property type="entry name" value="PTPc"/>
    <property type="match status" value="1"/>
</dbReference>
<dbReference type="GO" id="GO:0051046">
    <property type="term" value="P:regulation of secretion"/>
    <property type="evidence" value="ECO:0007669"/>
    <property type="project" value="TreeGrafter"/>
</dbReference>
<keyword evidence="9" id="KW-0325">Glycoprotein</keyword>
<dbReference type="PROSITE" id="PS50055">
    <property type="entry name" value="TYR_PHOSPHATASE_PTP"/>
    <property type="match status" value="1"/>
</dbReference>
<dbReference type="SUPFAM" id="SSF52799">
    <property type="entry name" value="(Phosphotyrosine protein) phosphatases II"/>
    <property type="match status" value="1"/>
</dbReference>
<dbReference type="InterPro" id="IPR021613">
    <property type="entry name" value="Receptor_IA-2_dom"/>
</dbReference>
<evidence type="ECO:0000256" key="14">
    <source>
        <dbReference type="SAM" id="Phobius"/>
    </source>
</evidence>
<feature type="compositionally biased region" description="Pro residues" evidence="13">
    <location>
        <begin position="338"/>
        <end position="349"/>
    </location>
</feature>
<dbReference type="GO" id="GO:0030141">
    <property type="term" value="C:secretory granule"/>
    <property type="evidence" value="ECO:0007669"/>
    <property type="project" value="InterPro"/>
</dbReference>
<dbReference type="Pfam" id="PF14948">
    <property type="entry name" value="RESP18"/>
    <property type="match status" value="1"/>
</dbReference>
<dbReference type="FunCoup" id="A0A3P8VRW9">
    <property type="interactions" value="581"/>
</dbReference>
<evidence type="ECO:0000256" key="1">
    <source>
        <dbReference type="ARBA" id="ARBA00004212"/>
    </source>
</evidence>
<keyword evidence="19" id="KW-1185">Reference proteome</keyword>
<name>A0A3P8VRW9_CYNSE</name>
<evidence type="ECO:0000256" key="7">
    <source>
        <dbReference type="ARBA" id="ARBA00023136"/>
    </source>
</evidence>
<evidence type="ECO:0000259" key="16">
    <source>
        <dbReference type="PROSITE" id="PS50055"/>
    </source>
</evidence>
<evidence type="ECO:0000256" key="15">
    <source>
        <dbReference type="SAM" id="SignalP"/>
    </source>
</evidence>
<feature type="domain" description="Tyrosine specific protein phosphatases" evidence="17">
    <location>
        <begin position="864"/>
        <end position="936"/>
    </location>
</feature>
<dbReference type="PROSITE" id="PS00383">
    <property type="entry name" value="TYR_PHOSPHATASE_1"/>
    <property type="match status" value="1"/>
</dbReference>
<keyword evidence="8" id="KW-0675">Receptor</keyword>
<dbReference type="InParanoid" id="A0A3P8VRW9"/>
<feature type="region of interest" description="Disordered" evidence="13">
    <location>
        <begin position="83"/>
        <end position="119"/>
    </location>
</feature>
<evidence type="ECO:0000313" key="19">
    <source>
        <dbReference type="Proteomes" id="UP000265120"/>
    </source>
</evidence>
<dbReference type="Pfam" id="PF00102">
    <property type="entry name" value="Y_phosphatase"/>
    <property type="match status" value="1"/>
</dbReference>
<proteinExistence type="inferred from homology"/>
<dbReference type="InterPro" id="IPR000387">
    <property type="entry name" value="Tyr_Pase_dom"/>
</dbReference>
<comment type="subcellular location">
    <subcellularLocation>
        <location evidence="1">Cytoplasmic vesicle</location>
        <location evidence="1">Secretory vesicle membrane</location>
        <topology evidence="1">Single-pass type I membrane protein</topology>
    </subcellularLocation>
    <subcellularLocation>
        <location evidence="12">Synapse</location>
    </subcellularLocation>
</comment>
<reference evidence="18" key="2">
    <citation type="submission" date="2025-08" db="UniProtKB">
        <authorList>
            <consortium name="Ensembl"/>
        </authorList>
    </citation>
    <scope>IDENTIFICATION</scope>
</reference>
<feature type="compositionally biased region" description="Low complexity" evidence="13">
    <location>
        <begin position="361"/>
        <end position="376"/>
    </location>
</feature>
<dbReference type="InterPro" id="IPR029403">
    <property type="entry name" value="RESP18_dom"/>
</dbReference>
<dbReference type="InterPro" id="IPR033522">
    <property type="entry name" value="IA-2/IA-2_beta"/>
</dbReference>
<evidence type="ECO:0000256" key="10">
    <source>
        <dbReference type="ARBA" id="ARBA00023329"/>
    </source>
</evidence>
<keyword evidence="10" id="KW-0968">Cytoplasmic vesicle</keyword>
<keyword evidence="7 14" id="KW-0472">Membrane</keyword>
<dbReference type="AlphaFoldDB" id="A0A3P8VRW9"/>
<dbReference type="InterPro" id="IPR029021">
    <property type="entry name" value="Prot-tyrosine_phosphatase-like"/>
</dbReference>
<dbReference type="InterPro" id="IPR003595">
    <property type="entry name" value="Tyr_Pase_cat"/>
</dbReference>
<keyword evidence="4 15" id="KW-0732">Signal</keyword>
<sequence length="955" mass="106271">MQHLQPWRALLLFTVLWQPGSSDKYDGLFGQCHTSKQNQVRYQVTVPVLKRMQEVLKQLMLQGLSWQDDFTQAILAKELKRVPHTTVSSKTNSPSSTPHSSHSKQQVPSYHSSKSGSASPGGNYLDYMIVEPPQSQMLMQTASMDPYAYPQHRFPDEERSLIGIGGNYGRPYSRSQANQRERERDRQLLQEALSKYLTSAQPLYRHRGPASMVPADLPYYEDMVLEVPVDYVKDYTLEERLGTAGRQQMPQNKKVVQDYSSLSNNNDDLLQRMSGVLQRYGVDPRALSQEQLYKLALTLQLPQTQDKIDPMEKDLLILKEMQLLKTDGGSNKPQRPASVPPAASPPPSPDAVRATPPVKGTSTPPSAPQTPQAAPAEAGVVLKEHEPPLVEGTGSKEEYGYIFTNDRSAPTQTEYYANERGVVLKFCCSYQLCFVLVSSLTLIDGVKLLELLADKIHLTTRSFINISVVGPALTFRMRQNENNMTAADMAAKAASEKNFLEAQTGMKILQTGVGERIDARGLPQVTKVSQGSSGTVITLICMAVVGGVLVLVMAVVCMKHYTQQVANEKLGLGPEGGTETHFDYQELCRQHMASKTSLCRQDCVGGGSGTIAGTAIGAGGRRGTDTSRVSSVSSQFSDGPQHSPSSTHSSTPSWSEEPAQSNMDISTGHMILAYMEDHLRNKDRLQKEWEALCSYQAEPSSITVAQDPVNMDKNRHAECLPYDHSRVKLKTEANPNKHDYVNASSIFDHDPRQPAYIATQGPLPHTVTDFWQMVWENGCTVIVMMSALVEDGEKQCERYWPDEGSSLYHIYEVNLVSEHIWCKDFLVRSFYLKNVQTQETRTVTQFHLLSWPADGIPTSTRPLLDFRRKVNKCYRGRSCPIIVHCSDGTGRTGTYILIDMGLNRMAKGVKEIDIAATLEHIRDQRPGLVHTKDQFEFALTAVAEEVNAILKALPQ</sequence>
<evidence type="ECO:0000256" key="5">
    <source>
        <dbReference type="ARBA" id="ARBA00022989"/>
    </source>
</evidence>
<feature type="compositionally biased region" description="Low complexity" evidence="13">
    <location>
        <begin position="88"/>
        <end position="104"/>
    </location>
</feature>
<dbReference type="GO" id="GO:0030658">
    <property type="term" value="C:transport vesicle membrane"/>
    <property type="evidence" value="ECO:0007669"/>
    <property type="project" value="UniProtKB-SubCell"/>
</dbReference>
<dbReference type="InterPro" id="IPR038112">
    <property type="entry name" value="Receptor_IA-2_ectodomain_sf"/>
</dbReference>
<keyword evidence="3 14" id="KW-0812">Transmembrane</keyword>
<dbReference type="GO" id="GO:0004725">
    <property type="term" value="F:protein tyrosine phosphatase activity"/>
    <property type="evidence" value="ECO:0007669"/>
    <property type="project" value="InterPro"/>
</dbReference>
<dbReference type="GO" id="GO:0035773">
    <property type="term" value="P:insulin secretion involved in cellular response to glucose stimulus"/>
    <property type="evidence" value="ECO:0007669"/>
    <property type="project" value="TreeGrafter"/>
</dbReference>
<evidence type="ECO:0000256" key="13">
    <source>
        <dbReference type="SAM" id="MobiDB-lite"/>
    </source>
</evidence>
<reference evidence="18" key="3">
    <citation type="submission" date="2025-09" db="UniProtKB">
        <authorList>
            <consortium name="Ensembl"/>
        </authorList>
    </citation>
    <scope>IDENTIFICATION</scope>
</reference>
<evidence type="ECO:0000256" key="11">
    <source>
        <dbReference type="ARBA" id="ARBA00025723"/>
    </source>
</evidence>
<feature type="compositionally biased region" description="Polar residues" evidence="13">
    <location>
        <begin position="105"/>
        <end position="119"/>
    </location>
</feature>
<dbReference type="PANTHER" id="PTHR46106">
    <property type="entry name" value="IA-2 PROTEIN TYROSINE PHOSPHATASE, ISOFORM C"/>
    <property type="match status" value="1"/>
</dbReference>
<feature type="region of interest" description="Disordered" evidence="13">
    <location>
        <begin position="326"/>
        <end position="377"/>
    </location>
</feature>
<evidence type="ECO:0000256" key="3">
    <source>
        <dbReference type="ARBA" id="ARBA00022692"/>
    </source>
</evidence>
<evidence type="ECO:0000256" key="9">
    <source>
        <dbReference type="ARBA" id="ARBA00023180"/>
    </source>
</evidence>
<feature type="domain" description="Tyrosine-protein phosphatase" evidence="16">
    <location>
        <begin position="685"/>
        <end position="945"/>
    </location>
</feature>
<protein>
    <submittedName>
        <fullName evidence="18">Protein tyrosine phosphatase receptor type Na</fullName>
    </submittedName>
</protein>
<dbReference type="PANTHER" id="PTHR46106:SF1">
    <property type="entry name" value="RECEPTOR-TYPE TYROSINE-PROTEIN PHOSPHATASE-LIKE N"/>
    <property type="match status" value="1"/>
</dbReference>
<dbReference type="Gene3D" id="3.30.70.2470">
    <property type="entry name" value="Protein-tyrosine phosphatase receptor IA-2 ectodomain"/>
    <property type="match status" value="1"/>
</dbReference>
<accession>A0A3P8VRW9</accession>
<feature type="transmembrane region" description="Helical" evidence="14">
    <location>
        <begin position="536"/>
        <end position="557"/>
    </location>
</feature>
<dbReference type="Ensembl" id="ENSCSET00000017262.1">
    <property type="protein sequence ID" value="ENSCSEP00000017049.1"/>
    <property type="gene ID" value="ENSCSEG00000010945.1"/>
</dbReference>
<keyword evidence="5 14" id="KW-1133">Transmembrane helix</keyword>
<feature type="signal peptide" evidence="15">
    <location>
        <begin position="1"/>
        <end position="22"/>
    </location>
</feature>
<dbReference type="GO" id="GO:0045202">
    <property type="term" value="C:synapse"/>
    <property type="evidence" value="ECO:0007669"/>
    <property type="project" value="UniProtKB-SubCell"/>
</dbReference>
<dbReference type="STRING" id="244447.ENSCSEP00000017049"/>
<evidence type="ECO:0000313" key="18">
    <source>
        <dbReference type="Ensembl" id="ENSCSEP00000017049.1"/>
    </source>
</evidence>
<feature type="compositionally biased region" description="Low complexity" evidence="13">
    <location>
        <begin position="626"/>
        <end position="653"/>
    </location>
</feature>
<evidence type="ECO:0000256" key="2">
    <source>
        <dbReference type="ARBA" id="ARBA00022553"/>
    </source>
</evidence>
<comment type="similarity">
    <text evidence="11">Belongs to the protein-tyrosine phosphatase family. Receptor class 8 subfamily.</text>
</comment>
<keyword evidence="2" id="KW-0597">Phosphoprotein</keyword>
<dbReference type="SMART" id="SM01305">
    <property type="entry name" value="RESP18"/>
    <property type="match status" value="1"/>
</dbReference>
<evidence type="ECO:0000256" key="4">
    <source>
        <dbReference type="ARBA" id="ARBA00022729"/>
    </source>
</evidence>
<dbReference type="GeneTree" id="ENSGT00940000154095"/>
<evidence type="ECO:0000256" key="8">
    <source>
        <dbReference type="ARBA" id="ARBA00023170"/>
    </source>
</evidence>
<feature type="region of interest" description="Disordered" evidence="13">
    <location>
        <begin position="614"/>
        <end position="661"/>
    </location>
</feature>
<reference evidence="18 19" key="1">
    <citation type="journal article" date="2014" name="Nat. Genet.">
        <title>Whole-genome sequence of a flatfish provides insights into ZW sex chromosome evolution and adaptation to a benthic lifestyle.</title>
        <authorList>
            <person name="Chen S."/>
            <person name="Zhang G."/>
            <person name="Shao C."/>
            <person name="Huang Q."/>
            <person name="Liu G."/>
            <person name="Zhang P."/>
            <person name="Song W."/>
            <person name="An N."/>
            <person name="Chalopin D."/>
            <person name="Volff J.N."/>
            <person name="Hong Y."/>
            <person name="Li Q."/>
            <person name="Sha Z."/>
            <person name="Zhou H."/>
            <person name="Xie M."/>
            <person name="Yu Q."/>
            <person name="Liu Y."/>
            <person name="Xiang H."/>
            <person name="Wang N."/>
            <person name="Wu K."/>
            <person name="Yang C."/>
            <person name="Zhou Q."/>
            <person name="Liao X."/>
            <person name="Yang L."/>
            <person name="Hu Q."/>
            <person name="Zhang J."/>
            <person name="Meng L."/>
            <person name="Jin L."/>
            <person name="Tian Y."/>
            <person name="Lian J."/>
            <person name="Yang J."/>
            <person name="Miao G."/>
            <person name="Liu S."/>
            <person name="Liang Z."/>
            <person name="Yan F."/>
            <person name="Li Y."/>
            <person name="Sun B."/>
            <person name="Zhang H."/>
            <person name="Zhang J."/>
            <person name="Zhu Y."/>
            <person name="Du M."/>
            <person name="Zhao Y."/>
            <person name="Schartl M."/>
            <person name="Tang Q."/>
            <person name="Wang J."/>
        </authorList>
    </citation>
    <scope>NUCLEOTIDE SEQUENCE</scope>
</reference>